<accession>A0A6A0H9F7</accession>
<dbReference type="SUPFAM" id="SSF57625">
    <property type="entry name" value="Invertebrate chitin-binding proteins"/>
    <property type="match status" value="1"/>
</dbReference>
<feature type="domain" description="Chitin-binding type-2" evidence="1">
    <location>
        <begin position="1"/>
        <end position="64"/>
    </location>
</feature>
<proteinExistence type="predicted"/>
<reference evidence="2" key="3">
    <citation type="submission" date="2019-06" db="EMBL/GenBank/DDBJ databases">
        <authorList>
            <person name="Poynton C."/>
            <person name="Hasenbein S."/>
            <person name="Benoit J.B."/>
            <person name="Sepulveda M.S."/>
            <person name="Poelchau M.F."/>
            <person name="Murali S.C."/>
            <person name="Chen S."/>
            <person name="Glastad K.M."/>
            <person name="Werren J.H."/>
            <person name="Vineis J.H."/>
            <person name="Bowen J.L."/>
            <person name="Friedrich M."/>
            <person name="Jones J."/>
            <person name="Robertson H.M."/>
            <person name="Feyereisen R."/>
            <person name="Mechler-Hickson A."/>
            <person name="Mathers N."/>
            <person name="Lee C.E."/>
            <person name="Colbourne J.K."/>
            <person name="Biales A."/>
            <person name="Johnston J.S."/>
            <person name="Wellborn G.A."/>
            <person name="Rosendale A.J."/>
            <person name="Cridge A.G."/>
            <person name="Munoz-Torres M.C."/>
            <person name="Bain P.A."/>
            <person name="Manny A.R."/>
            <person name="Major K.M."/>
            <person name="Lambert F.N."/>
            <person name="Vulpe C.D."/>
            <person name="Tuck P."/>
            <person name="Blalock B.J."/>
            <person name="Lin Y.-Y."/>
            <person name="Smith M.E."/>
            <person name="Ochoa-Acuna H."/>
            <person name="Chen M.-J.M."/>
            <person name="Childers C.P."/>
            <person name="Qu J."/>
            <person name="Dugan S."/>
            <person name="Lee S.L."/>
            <person name="Chao H."/>
            <person name="Dinh H."/>
            <person name="Han Y."/>
            <person name="Doddapaneni H."/>
            <person name="Worley K.C."/>
            <person name="Muzny D.M."/>
            <person name="Gibbs R.A."/>
            <person name="Richards S."/>
        </authorList>
    </citation>
    <scope>NUCLEOTIDE SEQUENCE</scope>
    <source>
        <strain evidence="2">HAZT.00-mixed</strain>
        <tissue evidence="2">Whole organism</tissue>
    </source>
</reference>
<reference evidence="2" key="2">
    <citation type="journal article" date="2018" name="Environ. Sci. Technol.">
        <title>The Toxicogenome of Hyalella azteca: A Model for Sediment Ecotoxicology and Evolutionary Toxicology.</title>
        <authorList>
            <person name="Poynton H.C."/>
            <person name="Hasenbein S."/>
            <person name="Benoit J.B."/>
            <person name="Sepulveda M.S."/>
            <person name="Poelchau M.F."/>
            <person name="Hughes D.S.T."/>
            <person name="Murali S.C."/>
            <person name="Chen S."/>
            <person name="Glastad K.M."/>
            <person name="Goodisman M.A.D."/>
            <person name="Werren J.H."/>
            <person name="Vineis J.H."/>
            <person name="Bowen J.L."/>
            <person name="Friedrich M."/>
            <person name="Jones J."/>
            <person name="Robertson H.M."/>
            <person name="Feyereisen R."/>
            <person name="Mechler-Hickson A."/>
            <person name="Mathers N."/>
            <person name="Lee C.E."/>
            <person name="Colbourne J.K."/>
            <person name="Biales A."/>
            <person name="Johnston J.S."/>
            <person name="Wellborn G.A."/>
            <person name="Rosendale A.J."/>
            <person name="Cridge A.G."/>
            <person name="Munoz-Torres M.C."/>
            <person name="Bain P.A."/>
            <person name="Manny A.R."/>
            <person name="Major K.M."/>
            <person name="Lambert F.N."/>
            <person name="Vulpe C.D."/>
            <person name="Tuck P."/>
            <person name="Blalock B.J."/>
            <person name="Lin Y.Y."/>
            <person name="Smith M.E."/>
            <person name="Ochoa-Acuna H."/>
            <person name="Chen M.M."/>
            <person name="Childers C.P."/>
            <person name="Qu J."/>
            <person name="Dugan S."/>
            <person name="Lee S.L."/>
            <person name="Chao H."/>
            <person name="Dinh H."/>
            <person name="Han Y."/>
            <person name="Doddapaneni H."/>
            <person name="Worley K.C."/>
            <person name="Muzny D.M."/>
            <person name="Gibbs R.A."/>
            <person name="Richards S."/>
        </authorList>
    </citation>
    <scope>NUCLEOTIDE SEQUENCE</scope>
    <source>
        <strain evidence="2">HAZT.00-mixed</strain>
        <tissue evidence="2">Whole organism</tissue>
    </source>
</reference>
<dbReference type="Gene3D" id="2.170.140.10">
    <property type="entry name" value="Chitin binding domain"/>
    <property type="match status" value="1"/>
</dbReference>
<dbReference type="Proteomes" id="UP000711488">
    <property type="component" value="Unassembled WGS sequence"/>
</dbReference>
<comment type="caution">
    <text evidence="2">The sequence shown here is derived from an EMBL/GenBank/DDBJ whole genome shotgun (WGS) entry which is preliminary data.</text>
</comment>
<gene>
    <name evidence="2" type="ORF">HAZT_HAZT011030</name>
</gene>
<organism evidence="2">
    <name type="scientific">Hyalella azteca</name>
    <name type="common">Amphipod</name>
    <dbReference type="NCBI Taxonomy" id="294128"/>
    <lineage>
        <taxon>Eukaryota</taxon>
        <taxon>Metazoa</taxon>
        <taxon>Ecdysozoa</taxon>
        <taxon>Arthropoda</taxon>
        <taxon>Crustacea</taxon>
        <taxon>Multicrustacea</taxon>
        <taxon>Malacostraca</taxon>
        <taxon>Eumalacostraca</taxon>
        <taxon>Peracarida</taxon>
        <taxon>Amphipoda</taxon>
        <taxon>Senticaudata</taxon>
        <taxon>Talitrida</taxon>
        <taxon>Talitroidea</taxon>
        <taxon>Hyalellidae</taxon>
        <taxon>Hyalella</taxon>
    </lineage>
</organism>
<dbReference type="OrthoDB" id="6407151at2759"/>
<dbReference type="InterPro" id="IPR002557">
    <property type="entry name" value="Chitin-bd_dom"/>
</dbReference>
<dbReference type="InterPro" id="IPR036508">
    <property type="entry name" value="Chitin-bd_dom_sf"/>
</dbReference>
<dbReference type="EMBL" id="JQDR03003659">
    <property type="protein sequence ID" value="KAA0202400.1"/>
    <property type="molecule type" value="Genomic_DNA"/>
</dbReference>
<dbReference type="InterPro" id="IPR052976">
    <property type="entry name" value="Scoloptoxin-like"/>
</dbReference>
<reference evidence="2" key="1">
    <citation type="submission" date="2014-08" db="EMBL/GenBank/DDBJ databases">
        <authorList>
            <person name="Murali S."/>
            <person name="Richards S."/>
            <person name="Bandaranaike D."/>
            <person name="Bellair M."/>
            <person name="Blankenburg K."/>
            <person name="Chao H."/>
            <person name="Dinh H."/>
            <person name="Doddapaneni H."/>
            <person name="Dugan-Rocha S."/>
            <person name="Elkadiri S."/>
            <person name="Gnanaolivu R."/>
            <person name="Hughes D."/>
            <person name="Lee S."/>
            <person name="Li M."/>
            <person name="Ming W."/>
            <person name="Munidasa M."/>
            <person name="Muniz J."/>
            <person name="Nguyen L."/>
            <person name="Osuji N."/>
            <person name="Pu L.-L."/>
            <person name="Puazo M."/>
            <person name="Skinner E."/>
            <person name="Qu C."/>
            <person name="Quiroz J."/>
            <person name="Raj R."/>
            <person name="Weissenberger G."/>
            <person name="Xin Y."/>
            <person name="Zou X."/>
            <person name="Han Y."/>
            <person name="Worley K."/>
            <person name="Muzny D."/>
            <person name="Gibbs R."/>
        </authorList>
    </citation>
    <scope>NUCLEOTIDE SEQUENCE</scope>
    <source>
        <strain evidence="2">HAZT.00-mixed</strain>
        <tissue evidence="2">Whole organism</tissue>
    </source>
</reference>
<dbReference type="AlphaFoldDB" id="A0A6A0H9F7"/>
<evidence type="ECO:0000259" key="1">
    <source>
        <dbReference type="PROSITE" id="PS50940"/>
    </source>
</evidence>
<dbReference type="GO" id="GO:0008061">
    <property type="term" value="F:chitin binding"/>
    <property type="evidence" value="ECO:0007669"/>
    <property type="project" value="InterPro"/>
</dbReference>
<dbReference type="GO" id="GO:0005576">
    <property type="term" value="C:extracellular region"/>
    <property type="evidence" value="ECO:0007669"/>
    <property type="project" value="InterPro"/>
</dbReference>
<sequence>MDRSAYYADTDNDCQIFHVCLPIEDDAGQIVETAHFSFICGNQTIFDQSTLTCNDEENALPCDEAKNFYDVINAEFGVLPEQ</sequence>
<name>A0A6A0H9F7_HYAAZ</name>
<dbReference type="Pfam" id="PF01607">
    <property type="entry name" value="CBM_14"/>
    <property type="match status" value="1"/>
</dbReference>
<dbReference type="PANTHER" id="PTHR22933:SF43">
    <property type="entry name" value="LP10131P"/>
    <property type="match status" value="1"/>
</dbReference>
<evidence type="ECO:0000313" key="2">
    <source>
        <dbReference type="EMBL" id="KAA0202400.1"/>
    </source>
</evidence>
<protein>
    <recommendedName>
        <fullName evidence="1">Chitin-binding type-2 domain-containing protein</fullName>
    </recommendedName>
</protein>
<dbReference type="PANTHER" id="PTHR22933">
    <property type="entry name" value="FI18007P1-RELATED"/>
    <property type="match status" value="1"/>
</dbReference>
<dbReference type="PROSITE" id="PS50940">
    <property type="entry name" value="CHIT_BIND_II"/>
    <property type="match status" value="1"/>
</dbReference>